<evidence type="ECO:0000313" key="5">
    <source>
        <dbReference type="EMBL" id="GAA3507840.1"/>
    </source>
</evidence>
<dbReference type="Gene3D" id="1.10.357.10">
    <property type="entry name" value="Tetracycline Repressor, domain 2"/>
    <property type="match status" value="1"/>
</dbReference>
<gene>
    <name evidence="5" type="ORF">GCM10022416_61000</name>
</gene>
<comment type="caution">
    <text evidence="5">The sequence shown here is derived from an EMBL/GenBank/DDBJ whole genome shotgun (WGS) entry which is preliminary data.</text>
</comment>
<proteinExistence type="predicted"/>
<protein>
    <submittedName>
        <fullName evidence="5">TetR/AcrR family transcriptional regulator</fullName>
    </submittedName>
</protein>
<evidence type="ECO:0000256" key="1">
    <source>
        <dbReference type="ARBA" id="ARBA00023125"/>
    </source>
</evidence>
<evidence type="ECO:0000256" key="3">
    <source>
        <dbReference type="SAM" id="MobiDB-lite"/>
    </source>
</evidence>
<dbReference type="Pfam" id="PF00440">
    <property type="entry name" value="TetR_N"/>
    <property type="match status" value="1"/>
</dbReference>
<dbReference type="SUPFAM" id="SSF46689">
    <property type="entry name" value="Homeodomain-like"/>
    <property type="match status" value="1"/>
</dbReference>
<dbReference type="PRINTS" id="PR00455">
    <property type="entry name" value="HTHTETR"/>
</dbReference>
<evidence type="ECO:0000259" key="4">
    <source>
        <dbReference type="PROSITE" id="PS50977"/>
    </source>
</evidence>
<dbReference type="InterPro" id="IPR050109">
    <property type="entry name" value="HTH-type_TetR-like_transc_reg"/>
</dbReference>
<dbReference type="EMBL" id="BAABDO010000177">
    <property type="protein sequence ID" value="GAA3507840.1"/>
    <property type="molecule type" value="Genomic_DNA"/>
</dbReference>
<evidence type="ECO:0000256" key="2">
    <source>
        <dbReference type="PROSITE-ProRule" id="PRU00335"/>
    </source>
</evidence>
<feature type="DNA-binding region" description="H-T-H motif" evidence="2">
    <location>
        <begin position="35"/>
        <end position="54"/>
    </location>
</feature>
<dbReference type="PANTHER" id="PTHR30055">
    <property type="entry name" value="HTH-TYPE TRANSCRIPTIONAL REGULATOR RUTR"/>
    <property type="match status" value="1"/>
</dbReference>
<dbReference type="InterPro" id="IPR041484">
    <property type="entry name" value="TetR_C_25"/>
</dbReference>
<dbReference type="InterPro" id="IPR009057">
    <property type="entry name" value="Homeodomain-like_sf"/>
</dbReference>
<sequence length="243" mass="25423">MAVNESRSSEDLTARARIRDAALREFAEHGVSGATIRGIAKAAGVSPGLVQHHFGSKEALRRACDEYVIGVIRETKKETLEGGIATPGFLPGALTLALSVQRYVARALVDGSEAAARLFDDAVEFAEDVIVNGTEGLAPAKTADPHAYAAVMCAMSFGAVVLHEHLTRNLGADPLTPAGYPRMALAMLDIFTDDLLEPGLVAQARAALRELPTSAPGGAESDPDQRIPTSDAAARKADSDPPA</sequence>
<keyword evidence="1 2" id="KW-0238">DNA-binding</keyword>
<dbReference type="RefSeq" id="WP_345025248.1">
    <property type="nucleotide sequence ID" value="NZ_BAABDO010000177.1"/>
</dbReference>
<dbReference type="Pfam" id="PF17933">
    <property type="entry name" value="TetR_C_25"/>
    <property type="match status" value="1"/>
</dbReference>
<feature type="region of interest" description="Disordered" evidence="3">
    <location>
        <begin position="211"/>
        <end position="243"/>
    </location>
</feature>
<accession>A0ABP6UJS9</accession>
<keyword evidence="6" id="KW-1185">Reference proteome</keyword>
<dbReference type="PANTHER" id="PTHR30055:SF223">
    <property type="entry name" value="HTH-TYPE TRANSCRIPTIONAL REGULATOR UIDR"/>
    <property type="match status" value="1"/>
</dbReference>
<dbReference type="InterPro" id="IPR001647">
    <property type="entry name" value="HTH_TetR"/>
</dbReference>
<feature type="compositionally biased region" description="Basic and acidic residues" evidence="3">
    <location>
        <begin position="233"/>
        <end position="243"/>
    </location>
</feature>
<name>A0ABP6UJS9_9ACTN</name>
<dbReference type="Proteomes" id="UP001500266">
    <property type="component" value="Unassembled WGS sequence"/>
</dbReference>
<dbReference type="PROSITE" id="PS50977">
    <property type="entry name" value="HTH_TETR_2"/>
    <property type="match status" value="1"/>
</dbReference>
<organism evidence="5 6">
    <name type="scientific">Actinomadura keratinilytica</name>
    <dbReference type="NCBI Taxonomy" id="547461"/>
    <lineage>
        <taxon>Bacteria</taxon>
        <taxon>Bacillati</taxon>
        <taxon>Actinomycetota</taxon>
        <taxon>Actinomycetes</taxon>
        <taxon>Streptosporangiales</taxon>
        <taxon>Thermomonosporaceae</taxon>
        <taxon>Actinomadura</taxon>
    </lineage>
</organism>
<evidence type="ECO:0000313" key="6">
    <source>
        <dbReference type="Proteomes" id="UP001500266"/>
    </source>
</evidence>
<reference evidence="6" key="1">
    <citation type="journal article" date="2019" name="Int. J. Syst. Evol. Microbiol.">
        <title>The Global Catalogue of Microorganisms (GCM) 10K type strain sequencing project: providing services to taxonomists for standard genome sequencing and annotation.</title>
        <authorList>
            <consortium name="The Broad Institute Genomics Platform"/>
            <consortium name="The Broad Institute Genome Sequencing Center for Infectious Disease"/>
            <person name="Wu L."/>
            <person name="Ma J."/>
        </authorList>
    </citation>
    <scope>NUCLEOTIDE SEQUENCE [LARGE SCALE GENOMIC DNA]</scope>
    <source>
        <strain evidence="6">JCM 17316</strain>
    </source>
</reference>
<feature type="domain" description="HTH tetR-type" evidence="4">
    <location>
        <begin position="12"/>
        <end position="72"/>
    </location>
</feature>